<protein>
    <recommendedName>
        <fullName evidence="4">Pentatricopeptide repeat-containing protein, chloroplastic</fullName>
    </recommendedName>
</protein>
<evidence type="ECO:0000313" key="3">
    <source>
        <dbReference type="Proteomes" id="UP001178507"/>
    </source>
</evidence>
<name>A0AA36JF52_9DINO</name>
<dbReference type="Pfam" id="PF13812">
    <property type="entry name" value="PPR_3"/>
    <property type="match status" value="1"/>
</dbReference>
<dbReference type="Proteomes" id="UP001178507">
    <property type="component" value="Unassembled WGS sequence"/>
</dbReference>
<dbReference type="PANTHER" id="PTHR47447:SF29">
    <property type="entry name" value="PPR CONTAINING PLANT PROTEIN"/>
    <property type="match status" value="1"/>
</dbReference>
<keyword evidence="1" id="KW-0677">Repeat</keyword>
<dbReference type="PANTHER" id="PTHR47447">
    <property type="entry name" value="OS03G0856100 PROTEIN"/>
    <property type="match status" value="1"/>
</dbReference>
<dbReference type="InterPro" id="IPR011990">
    <property type="entry name" value="TPR-like_helical_dom_sf"/>
</dbReference>
<accession>A0AA36JF52</accession>
<keyword evidence="3" id="KW-1185">Reference proteome</keyword>
<sequence length="499" mass="53364">MASLTEENNGLGRAAVRELGGVAKANLEAGVRLLQALPKKRLQVNVIHYGVLLHALELKGSWNVTTQLLDQMSQQQVPSNVVTYGSAMKHLSRSAWQRALALVAGMPQDANLQQDPRSFLAGWQRPNTITQTMYTVAEAAAAQVCMELLQVMTAMLLERNDYHFGAAIHACERPGLWRLALGLLQRMRSLHVRGNVVTFTSGLSANAWPQAVALLKAMVQAGPQPNVLSFGATISACEDAEVGGQWDVALQLLRQLPVHAVRPNEVICSAGVRACANLGWQLPLQLLKTMAEEALQNDDVVLNAAISGLAPDASRRSAARRGKGDASPSAGGASNAWPLAAGYLRRMVQEGITPDVISFSCAVAAFELSGLWLLASSMLAAMALVALRANAITLRGAARACESALSPAWQAALRLAGEDCWQVGARACAPLIECGPRKRAVLQRHCDRWLYSSGLSLQYGLFAQSAELREFEIGGASAPQEQECTACSGCNGELQTAWA</sequence>
<evidence type="ECO:0000313" key="2">
    <source>
        <dbReference type="EMBL" id="CAJ1403959.1"/>
    </source>
</evidence>
<dbReference type="AlphaFoldDB" id="A0AA36JF52"/>
<dbReference type="InterPro" id="IPR002885">
    <property type="entry name" value="PPR_rpt"/>
</dbReference>
<proteinExistence type="predicted"/>
<evidence type="ECO:0000256" key="1">
    <source>
        <dbReference type="ARBA" id="ARBA00022737"/>
    </source>
</evidence>
<dbReference type="Gene3D" id="1.25.40.10">
    <property type="entry name" value="Tetratricopeptide repeat domain"/>
    <property type="match status" value="3"/>
</dbReference>
<gene>
    <name evidence="2" type="ORF">EVOR1521_LOCUS26512</name>
</gene>
<reference evidence="2" key="1">
    <citation type="submission" date="2023-08" db="EMBL/GenBank/DDBJ databases">
        <authorList>
            <person name="Chen Y."/>
            <person name="Shah S."/>
            <person name="Dougan E. K."/>
            <person name="Thang M."/>
            <person name="Chan C."/>
        </authorList>
    </citation>
    <scope>NUCLEOTIDE SEQUENCE</scope>
</reference>
<organism evidence="2 3">
    <name type="scientific">Effrenium voratum</name>
    <dbReference type="NCBI Taxonomy" id="2562239"/>
    <lineage>
        <taxon>Eukaryota</taxon>
        <taxon>Sar</taxon>
        <taxon>Alveolata</taxon>
        <taxon>Dinophyceae</taxon>
        <taxon>Suessiales</taxon>
        <taxon>Symbiodiniaceae</taxon>
        <taxon>Effrenium</taxon>
    </lineage>
</organism>
<dbReference type="EMBL" id="CAUJNA010003517">
    <property type="protein sequence ID" value="CAJ1403959.1"/>
    <property type="molecule type" value="Genomic_DNA"/>
</dbReference>
<comment type="caution">
    <text evidence="2">The sequence shown here is derived from an EMBL/GenBank/DDBJ whole genome shotgun (WGS) entry which is preliminary data.</text>
</comment>
<evidence type="ECO:0008006" key="4">
    <source>
        <dbReference type="Google" id="ProtNLM"/>
    </source>
</evidence>